<dbReference type="FunFam" id="1.20.81.30:FF:000001">
    <property type="entry name" value="Type II secretion system protein F"/>
    <property type="match status" value="1"/>
</dbReference>
<sequence length="396" mass="45591">MDVYKYRAVDINGNVVKGKKIANKDTEFIKNLHEKNLYVLDYKITEDKNIFDKLNYINYKDIGMLLKQLGELLKCGINIEKALDILSNEKLKLPIRKSLFSIKTDIEKGKNLFSSISKFPKIYPKFMRQMISVGEKSGKLDEVLLKLSKYYLKQYKIKKKIKGALMYPIFVFIMIVMITIFITVNIVPKFAENFVKLNKPMPSSIQKILQFNNLIKSYKLYLVVFCIGIIFYKLYKKGYVQNILGKFVHQSFFGSIYKEVYEISIIQSLSILLSSGISLVSALDIILNSVDNKIVKNKIVNVISNIKEGMSFADSLKREKMFNEFFICMISVGEKIGNIEELIYNAVIVKEEDIESLTNKLIKSIEPVTILMLGLIVTFIMINILIPMINTMDSII</sequence>
<feature type="transmembrane region" description="Helical" evidence="8">
    <location>
        <begin position="368"/>
        <end position="389"/>
    </location>
</feature>
<keyword evidence="3" id="KW-1003">Cell membrane</keyword>
<feature type="transmembrane region" description="Helical" evidence="8">
    <location>
        <begin position="164"/>
        <end position="187"/>
    </location>
</feature>
<keyword evidence="7 8" id="KW-0472">Membrane</keyword>
<dbReference type="AlphaFoldDB" id="A0A0A0I7E8"/>
<reference evidence="10 11" key="1">
    <citation type="submission" date="2014-01" db="EMBL/GenBank/DDBJ databases">
        <title>Plasmidome dynamics in the species complex Clostridium novyi sensu lato converts strains of independent lineages into distinctly different pathogens.</title>
        <authorList>
            <person name="Skarin H."/>
            <person name="Segerman B."/>
        </authorList>
    </citation>
    <scope>NUCLEOTIDE SEQUENCE [LARGE SCALE GENOMIC DNA]</scope>
    <source>
        <strain evidence="10 11">4552</strain>
    </source>
</reference>
<dbReference type="GO" id="GO:0005886">
    <property type="term" value="C:plasma membrane"/>
    <property type="evidence" value="ECO:0007669"/>
    <property type="project" value="UniProtKB-SubCell"/>
</dbReference>
<name>A0A0A0I7E8_CLONO</name>
<dbReference type="InterPro" id="IPR003004">
    <property type="entry name" value="GspF/PilC"/>
</dbReference>
<gene>
    <name evidence="10" type="ORF">Z968_03585</name>
</gene>
<feature type="domain" description="Type II secretion system protein GspF" evidence="9">
    <location>
        <begin position="66"/>
        <end position="188"/>
    </location>
</feature>
<proteinExistence type="inferred from homology"/>
<keyword evidence="6 8" id="KW-1133">Transmembrane helix</keyword>
<dbReference type="PANTHER" id="PTHR30012">
    <property type="entry name" value="GENERAL SECRETION PATHWAY PROTEIN"/>
    <property type="match status" value="1"/>
</dbReference>
<dbReference type="InterPro" id="IPR018076">
    <property type="entry name" value="T2SS_GspF_dom"/>
</dbReference>
<protein>
    <submittedName>
        <fullName evidence="10">Pilus assembly protein</fullName>
    </submittedName>
</protein>
<comment type="caution">
    <text evidence="10">The sequence shown here is derived from an EMBL/GenBank/DDBJ whole genome shotgun (WGS) entry which is preliminary data.</text>
</comment>
<evidence type="ECO:0000256" key="8">
    <source>
        <dbReference type="SAM" id="Phobius"/>
    </source>
</evidence>
<organism evidence="10 11">
    <name type="scientific">Clostridium novyi A str. 4552</name>
    <dbReference type="NCBI Taxonomy" id="1444289"/>
    <lineage>
        <taxon>Bacteria</taxon>
        <taxon>Bacillati</taxon>
        <taxon>Bacillota</taxon>
        <taxon>Clostridia</taxon>
        <taxon>Eubacteriales</taxon>
        <taxon>Clostridiaceae</taxon>
        <taxon>Clostridium</taxon>
    </lineage>
</organism>
<evidence type="ECO:0000313" key="11">
    <source>
        <dbReference type="Proteomes" id="UP000030012"/>
    </source>
</evidence>
<dbReference type="OrthoDB" id="9805682at2"/>
<feature type="transmembrane region" description="Helical" evidence="8">
    <location>
        <begin position="218"/>
        <end position="235"/>
    </location>
</feature>
<evidence type="ECO:0000256" key="7">
    <source>
        <dbReference type="ARBA" id="ARBA00023136"/>
    </source>
</evidence>
<evidence type="ECO:0000313" key="10">
    <source>
        <dbReference type="EMBL" id="KGM97359.1"/>
    </source>
</evidence>
<evidence type="ECO:0000256" key="1">
    <source>
        <dbReference type="ARBA" id="ARBA00004429"/>
    </source>
</evidence>
<dbReference type="Pfam" id="PF00482">
    <property type="entry name" value="T2SSF"/>
    <property type="match status" value="2"/>
</dbReference>
<dbReference type="InterPro" id="IPR042094">
    <property type="entry name" value="T2SS_GspF_sf"/>
</dbReference>
<comment type="similarity">
    <text evidence="2">Belongs to the GSP F family.</text>
</comment>
<dbReference type="EMBL" id="JENJ01000011">
    <property type="protein sequence ID" value="KGM97359.1"/>
    <property type="molecule type" value="Genomic_DNA"/>
</dbReference>
<dbReference type="PANTHER" id="PTHR30012:SF0">
    <property type="entry name" value="TYPE II SECRETION SYSTEM PROTEIN F-RELATED"/>
    <property type="match status" value="1"/>
</dbReference>
<comment type="subcellular location">
    <subcellularLocation>
        <location evidence="1">Cell inner membrane</location>
        <topology evidence="1">Multi-pass membrane protein</topology>
    </subcellularLocation>
</comment>
<evidence type="ECO:0000256" key="3">
    <source>
        <dbReference type="ARBA" id="ARBA00022475"/>
    </source>
</evidence>
<evidence type="ECO:0000256" key="6">
    <source>
        <dbReference type="ARBA" id="ARBA00022989"/>
    </source>
</evidence>
<evidence type="ECO:0000256" key="2">
    <source>
        <dbReference type="ARBA" id="ARBA00005745"/>
    </source>
</evidence>
<dbReference type="Gene3D" id="1.20.81.30">
    <property type="entry name" value="Type II secretion system (T2SS), domain F"/>
    <property type="match status" value="2"/>
</dbReference>
<evidence type="ECO:0000256" key="5">
    <source>
        <dbReference type="ARBA" id="ARBA00022692"/>
    </source>
</evidence>
<dbReference type="Proteomes" id="UP000030012">
    <property type="component" value="Unassembled WGS sequence"/>
</dbReference>
<evidence type="ECO:0000256" key="4">
    <source>
        <dbReference type="ARBA" id="ARBA00022519"/>
    </source>
</evidence>
<dbReference type="PRINTS" id="PR00812">
    <property type="entry name" value="BCTERIALGSPF"/>
</dbReference>
<keyword evidence="4" id="KW-0997">Cell inner membrane</keyword>
<evidence type="ECO:0000259" key="9">
    <source>
        <dbReference type="Pfam" id="PF00482"/>
    </source>
</evidence>
<accession>A0A0A0I7E8</accession>
<keyword evidence="5 8" id="KW-0812">Transmembrane</keyword>
<feature type="domain" description="Type II secretion system protein GspF" evidence="9">
    <location>
        <begin position="266"/>
        <end position="387"/>
    </location>
</feature>